<keyword evidence="1 5" id="KW-0489">Methyltransferase</keyword>
<feature type="domain" description="Methyltransferase small" evidence="6">
    <location>
        <begin position="107"/>
        <end position="201"/>
    </location>
</feature>
<dbReference type="InterPro" id="IPR029063">
    <property type="entry name" value="SAM-dependent_MTases_sf"/>
</dbReference>
<feature type="binding site" evidence="5">
    <location>
        <position position="193"/>
    </location>
    <ligand>
        <name>S-adenosyl-L-methionine</name>
        <dbReference type="ChEBI" id="CHEBI:59789"/>
    </ligand>
</feature>
<keyword evidence="3 5" id="KW-0949">S-adenosyl-L-methionine</keyword>
<gene>
    <name evidence="5 8" type="primary">prmC</name>
    <name evidence="8" type="ORF">E6K81_08985</name>
</gene>
<keyword evidence="2 5" id="KW-0808">Transferase</keyword>
<dbReference type="HAMAP" id="MF_02126">
    <property type="entry name" value="RF_methyltr_PrmC"/>
    <property type="match status" value="1"/>
</dbReference>
<dbReference type="GO" id="GO:0102559">
    <property type="term" value="F:peptide chain release factor N(5)-glutamine methyltransferase activity"/>
    <property type="evidence" value="ECO:0007669"/>
    <property type="project" value="UniProtKB-EC"/>
</dbReference>
<dbReference type="InterPro" id="IPR050320">
    <property type="entry name" value="N5-glutamine_MTase"/>
</dbReference>
<evidence type="ECO:0000256" key="2">
    <source>
        <dbReference type="ARBA" id="ARBA00022679"/>
    </source>
</evidence>
<dbReference type="InterPro" id="IPR007848">
    <property type="entry name" value="Small_mtfrase_dom"/>
</dbReference>
<dbReference type="GO" id="GO:0032259">
    <property type="term" value="P:methylation"/>
    <property type="evidence" value="ECO:0007669"/>
    <property type="project" value="UniProtKB-KW"/>
</dbReference>
<dbReference type="Gene3D" id="1.10.8.10">
    <property type="entry name" value="DNA helicase RuvA subunit, C-terminal domain"/>
    <property type="match status" value="1"/>
</dbReference>
<sequence>MDPTLAGALSSATARLAAASDAPRADAEELLGRLLGLTRAELYLERARTLGAEERQRLEAWLERRLSGEPVQYITGRAAFRGLDLAVSPAVLIPRPETEGLVEAVLQVLREARARWTAPRVLDLGTGSGAIALAIASECREAVVTATDASEDALALAGANAAACGLTPRVRFLAGDWFEALAPDERFEVIVANPPYIAESERDTLPESVRGFEPAEALFSGATGLEALREIADEAPRYLVADGLLALELAEMRANEVAGWLEGGRDWEAVTLRDDLAGRPRVLLARRQRGPAIAPAQWNEEG</sequence>
<feature type="binding site" evidence="5">
    <location>
        <begin position="193"/>
        <end position="196"/>
    </location>
    <ligand>
        <name>substrate</name>
    </ligand>
</feature>
<feature type="binding site" evidence="5">
    <location>
        <position position="148"/>
    </location>
    <ligand>
        <name>S-adenosyl-L-methionine</name>
        <dbReference type="ChEBI" id="CHEBI:59789"/>
    </ligand>
</feature>
<evidence type="ECO:0000256" key="5">
    <source>
        <dbReference type="HAMAP-Rule" id="MF_02126"/>
    </source>
</evidence>
<dbReference type="Pfam" id="PF05175">
    <property type="entry name" value="MTS"/>
    <property type="match status" value="1"/>
</dbReference>
<dbReference type="NCBIfam" id="TIGR00536">
    <property type="entry name" value="hemK_fam"/>
    <property type="match status" value="1"/>
</dbReference>
<dbReference type="InterPro" id="IPR002052">
    <property type="entry name" value="DNA_methylase_N6_adenine_CS"/>
</dbReference>
<dbReference type="PANTHER" id="PTHR18895:SF74">
    <property type="entry name" value="MTRF1L RELEASE FACTOR GLUTAMINE METHYLTRANSFERASE"/>
    <property type="match status" value="1"/>
</dbReference>
<feature type="binding site" evidence="5">
    <location>
        <begin position="125"/>
        <end position="129"/>
    </location>
    <ligand>
        <name>S-adenosyl-L-methionine</name>
        <dbReference type="ChEBI" id="CHEBI:59789"/>
    </ligand>
</feature>
<comment type="caution">
    <text evidence="8">The sequence shown here is derived from an EMBL/GenBank/DDBJ whole genome shotgun (WGS) entry which is preliminary data.</text>
</comment>
<dbReference type="EC" id="2.1.1.297" evidence="5"/>
<dbReference type="CDD" id="cd02440">
    <property type="entry name" value="AdoMet_MTases"/>
    <property type="match status" value="1"/>
</dbReference>
<evidence type="ECO:0000259" key="7">
    <source>
        <dbReference type="Pfam" id="PF17827"/>
    </source>
</evidence>
<evidence type="ECO:0000313" key="8">
    <source>
        <dbReference type="EMBL" id="TMQ71899.1"/>
    </source>
</evidence>
<name>A0A538U864_UNCEI</name>
<evidence type="ECO:0000259" key="6">
    <source>
        <dbReference type="Pfam" id="PF05175"/>
    </source>
</evidence>
<dbReference type="Pfam" id="PF17827">
    <property type="entry name" value="PrmC_N"/>
    <property type="match status" value="1"/>
</dbReference>
<accession>A0A538U864</accession>
<evidence type="ECO:0000313" key="9">
    <source>
        <dbReference type="Proteomes" id="UP000319771"/>
    </source>
</evidence>
<evidence type="ECO:0000256" key="1">
    <source>
        <dbReference type="ARBA" id="ARBA00022603"/>
    </source>
</evidence>
<comment type="function">
    <text evidence="5">Methylates the class 1 translation termination release factors RF1/PrfA and RF2/PrfB on the glutamine residue of the universally conserved GGQ motif.</text>
</comment>
<dbReference type="Gene3D" id="3.40.50.150">
    <property type="entry name" value="Vaccinia Virus protein VP39"/>
    <property type="match status" value="1"/>
</dbReference>
<dbReference type="GO" id="GO:0003676">
    <property type="term" value="F:nucleic acid binding"/>
    <property type="evidence" value="ECO:0007669"/>
    <property type="project" value="InterPro"/>
</dbReference>
<dbReference type="InterPro" id="IPR019874">
    <property type="entry name" value="RF_methyltr_PrmC"/>
</dbReference>
<comment type="similarity">
    <text evidence="5">Belongs to the protein N5-glutamine methyltransferase family. PrmC subfamily.</text>
</comment>
<proteinExistence type="inferred from homology"/>
<dbReference type="PROSITE" id="PS00092">
    <property type="entry name" value="N6_MTASE"/>
    <property type="match status" value="1"/>
</dbReference>
<dbReference type="PANTHER" id="PTHR18895">
    <property type="entry name" value="HEMK METHYLTRANSFERASE"/>
    <property type="match status" value="1"/>
</dbReference>
<feature type="domain" description="Release factor glutamine methyltransferase N-terminal" evidence="7">
    <location>
        <begin position="8"/>
        <end position="76"/>
    </location>
</feature>
<dbReference type="InterPro" id="IPR040758">
    <property type="entry name" value="PrmC_N"/>
</dbReference>
<protein>
    <recommendedName>
        <fullName evidence="5">Release factor glutamine methyltransferase</fullName>
        <shortName evidence="5">RF MTase</shortName>
        <ecNumber evidence="5">2.1.1.297</ecNumber>
    </recommendedName>
    <alternativeName>
        <fullName evidence="5">N5-glutamine methyltransferase PrmC</fullName>
    </alternativeName>
    <alternativeName>
        <fullName evidence="5">Protein-(glutamine-N5) MTase PrmC</fullName>
    </alternativeName>
    <alternativeName>
        <fullName evidence="5">Protein-glutamine N-methyltransferase PrmC</fullName>
    </alternativeName>
</protein>
<comment type="catalytic activity">
    <reaction evidence="4 5">
        <text>L-glutaminyl-[peptide chain release factor] + S-adenosyl-L-methionine = N(5)-methyl-L-glutaminyl-[peptide chain release factor] + S-adenosyl-L-homocysteine + H(+)</text>
        <dbReference type="Rhea" id="RHEA:42896"/>
        <dbReference type="Rhea" id="RHEA-COMP:10271"/>
        <dbReference type="Rhea" id="RHEA-COMP:10272"/>
        <dbReference type="ChEBI" id="CHEBI:15378"/>
        <dbReference type="ChEBI" id="CHEBI:30011"/>
        <dbReference type="ChEBI" id="CHEBI:57856"/>
        <dbReference type="ChEBI" id="CHEBI:59789"/>
        <dbReference type="ChEBI" id="CHEBI:61891"/>
        <dbReference type="EC" id="2.1.1.297"/>
    </reaction>
</comment>
<dbReference type="SUPFAM" id="SSF53335">
    <property type="entry name" value="S-adenosyl-L-methionine-dependent methyltransferases"/>
    <property type="match status" value="1"/>
</dbReference>
<reference evidence="8 9" key="1">
    <citation type="journal article" date="2019" name="Nat. Microbiol.">
        <title>Mediterranean grassland soil C-N compound turnover is dependent on rainfall and depth, and is mediated by genomically divergent microorganisms.</title>
        <authorList>
            <person name="Diamond S."/>
            <person name="Andeer P.F."/>
            <person name="Li Z."/>
            <person name="Crits-Christoph A."/>
            <person name="Burstein D."/>
            <person name="Anantharaman K."/>
            <person name="Lane K.R."/>
            <person name="Thomas B.C."/>
            <person name="Pan C."/>
            <person name="Northen T.R."/>
            <person name="Banfield J.F."/>
        </authorList>
    </citation>
    <scope>NUCLEOTIDE SEQUENCE [LARGE SCALE GENOMIC DNA]</scope>
    <source>
        <strain evidence="8">WS_11</strain>
    </source>
</reference>
<dbReference type="NCBIfam" id="TIGR03534">
    <property type="entry name" value="RF_mod_PrmC"/>
    <property type="match status" value="1"/>
</dbReference>
<dbReference type="InterPro" id="IPR004556">
    <property type="entry name" value="HemK-like"/>
</dbReference>
<dbReference type="Proteomes" id="UP000319771">
    <property type="component" value="Unassembled WGS sequence"/>
</dbReference>
<evidence type="ECO:0000256" key="3">
    <source>
        <dbReference type="ARBA" id="ARBA00022691"/>
    </source>
</evidence>
<dbReference type="EMBL" id="VBPB01000133">
    <property type="protein sequence ID" value="TMQ71899.1"/>
    <property type="molecule type" value="Genomic_DNA"/>
</dbReference>
<organism evidence="8 9">
    <name type="scientific">Eiseniibacteriota bacterium</name>
    <dbReference type="NCBI Taxonomy" id="2212470"/>
    <lineage>
        <taxon>Bacteria</taxon>
        <taxon>Candidatus Eiseniibacteriota</taxon>
    </lineage>
</organism>
<feature type="binding site" evidence="5">
    <location>
        <position position="177"/>
    </location>
    <ligand>
        <name>S-adenosyl-L-methionine</name>
        <dbReference type="ChEBI" id="CHEBI:59789"/>
    </ligand>
</feature>
<evidence type="ECO:0000256" key="4">
    <source>
        <dbReference type="ARBA" id="ARBA00048391"/>
    </source>
</evidence>
<dbReference type="AlphaFoldDB" id="A0A538U864"/>